<organism evidence="1 2">
    <name type="scientific">Cichorium intybus</name>
    <name type="common">Chicory</name>
    <dbReference type="NCBI Taxonomy" id="13427"/>
    <lineage>
        <taxon>Eukaryota</taxon>
        <taxon>Viridiplantae</taxon>
        <taxon>Streptophyta</taxon>
        <taxon>Embryophyta</taxon>
        <taxon>Tracheophyta</taxon>
        <taxon>Spermatophyta</taxon>
        <taxon>Magnoliopsida</taxon>
        <taxon>eudicotyledons</taxon>
        <taxon>Gunneridae</taxon>
        <taxon>Pentapetalae</taxon>
        <taxon>asterids</taxon>
        <taxon>campanulids</taxon>
        <taxon>Asterales</taxon>
        <taxon>Asteraceae</taxon>
        <taxon>Cichorioideae</taxon>
        <taxon>Cichorieae</taxon>
        <taxon>Cichoriinae</taxon>
        <taxon>Cichorium</taxon>
    </lineage>
</organism>
<dbReference type="Proteomes" id="UP001055811">
    <property type="component" value="Linkage Group LG06"/>
</dbReference>
<reference evidence="2" key="1">
    <citation type="journal article" date="2022" name="Mol. Ecol. Resour.">
        <title>The genomes of chicory, endive, great burdock and yacon provide insights into Asteraceae palaeo-polyploidization history and plant inulin production.</title>
        <authorList>
            <person name="Fan W."/>
            <person name="Wang S."/>
            <person name="Wang H."/>
            <person name="Wang A."/>
            <person name="Jiang F."/>
            <person name="Liu H."/>
            <person name="Zhao H."/>
            <person name="Xu D."/>
            <person name="Zhang Y."/>
        </authorList>
    </citation>
    <scope>NUCLEOTIDE SEQUENCE [LARGE SCALE GENOMIC DNA]</scope>
    <source>
        <strain evidence="2">cv. Punajuju</strain>
    </source>
</reference>
<sequence>MHVYSDVFTLLLKITGVFVILIYSPSLFLSLTSFAPSMYEAGQLIVPMVTPFIISIPIRRDKRLKSNGVAIQGRYTEGESGIVDRLAELGIHGPSIAIMGRRKHVLDFANIELKDLWVGGAASVNHLAPKSSALIKLGAVVGLGLYAAVMHTGSGKTKVEREEALRKLVVALNGLAGIASIKHDFPQAIDNA</sequence>
<keyword evidence="2" id="KW-1185">Reference proteome</keyword>
<name>A0ACB9BPQ9_CICIN</name>
<comment type="caution">
    <text evidence="1">The sequence shown here is derived from an EMBL/GenBank/DDBJ whole genome shotgun (WGS) entry which is preliminary data.</text>
</comment>
<evidence type="ECO:0000313" key="1">
    <source>
        <dbReference type="EMBL" id="KAI3723990.1"/>
    </source>
</evidence>
<protein>
    <submittedName>
        <fullName evidence="1">Uncharacterized protein</fullName>
    </submittedName>
</protein>
<proteinExistence type="predicted"/>
<gene>
    <name evidence="1" type="ORF">L2E82_35754</name>
</gene>
<evidence type="ECO:0000313" key="2">
    <source>
        <dbReference type="Proteomes" id="UP001055811"/>
    </source>
</evidence>
<reference evidence="1 2" key="2">
    <citation type="journal article" date="2022" name="Mol. Ecol. Resour.">
        <title>The genomes of chicory, endive, great burdock and yacon provide insights into Asteraceae paleo-polyploidization history and plant inulin production.</title>
        <authorList>
            <person name="Fan W."/>
            <person name="Wang S."/>
            <person name="Wang H."/>
            <person name="Wang A."/>
            <person name="Jiang F."/>
            <person name="Liu H."/>
            <person name="Zhao H."/>
            <person name="Xu D."/>
            <person name="Zhang Y."/>
        </authorList>
    </citation>
    <scope>NUCLEOTIDE SEQUENCE [LARGE SCALE GENOMIC DNA]</scope>
    <source>
        <strain evidence="2">cv. Punajuju</strain>
        <tissue evidence="1">Leaves</tissue>
    </source>
</reference>
<accession>A0ACB9BPQ9</accession>
<dbReference type="EMBL" id="CM042014">
    <property type="protein sequence ID" value="KAI3723990.1"/>
    <property type="molecule type" value="Genomic_DNA"/>
</dbReference>